<keyword evidence="3" id="KW-1185">Reference proteome</keyword>
<reference evidence="2" key="1">
    <citation type="journal article" date="2023" name="G3 (Bethesda)">
        <title>A reference genome for the long-term kleptoplast-retaining sea slug Elysia crispata morphotype clarki.</title>
        <authorList>
            <person name="Eastman K.E."/>
            <person name="Pendleton A.L."/>
            <person name="Shaikh M.A."/>
            <person name="Suttiyut T."/>
            <person name="Ogas R."/>
            <person name="Tomko P."/>
            <person name="Gavelis G."/>
            <person name="Widhalm J.R."/>
            <person name="Wisecaver J.H."/>
        </authorList>
    </citation>
    <scope>NUCLEOTIDE SEQUENCE</scope>
    <source>
        <strain evidence="2">ECLA1</strain>
    </source>
</reference>
<dbReference type="InterPro" id="IPR050951">
    <property type="entry name" value="Retrovirus_Pol_polyprotein"/>
</dbReference>
<feature type="domain" description="Integrase catalytic" evidence="1">
    <location>
        <begin position="31"/>
        <end position="187"/>
    </location>
</feature>
<dbReference type="InterPro" id="IPR036397">
    <property type="entry name" value="RNaseH_sf"/>
</dbReference>
<dbReference type="Proteomes" id="UP001283361">
    <property type="component" value="Unassembled WGS sequence"/>
</dbReference>
<proteinExistence type="predicted"/>
<dbReference type="InterPro" id="IPR043128">
    <property type="entry name" value="Rev_trsase/Diguanyl_cyclase"/>
</dbReference>
<dbReference type="SUPFAM" id="SSF53098">
    <property type="entry name" value="Ribonuclease H-like"/>
    <property type="match status" value="1"/>
</dbReference>
<dbReference type="Gene3D" id="3.10.10.10">
    <property type="entry name" value="HIV Type 1 Reverse Transcriptase, subunit A, domain 1"/>
    <property type="match status" value="1"/>
</dbReference>
<dbReference type="EMBL" id="JAWDGP010004208">
    <property type="protein sequence ID" value="KAK3766622.1"/>
    <property type="molecule type" value="Genomic_DNA"/>
</dbReference>
<dbReference type="Gene3D" id="3.30.420.10">
    <property type="entry name" value="Ribonuclease H-like superfamily/Ribonuclease H"/>
    <property type="match status" value="1"/>
</dbReference>
<dbReference type="PROSITE" id="PS50994">
    <property type="entry name" value="INTEGRASE"/>
    <property type="match status" value="1"/>
</dbReference>
<evidence type="ECO:0000259" key="1">
    <source>
        <dbReference type="PROSITE" id="PS50994"/>
    </source>
</evidence>
<gene>
    <name evidence="2" type="ORF">RRG08_042401</name>
</gene>
<protein>
    <recommendedName>
        <fullName evidence="1">Integrase catalytic domain-containing protein</fullName>
    </recommendedName>
</protein>
<evidence type="ECO:0000313" key="3">
    <source>
        <dbReference type="Proteomes" id="UP001283361"/>
    </source>
</evidence>
<dbReference type="InterPro" id="IPR001584">
    <property type="entry name" value="Integrase_cat-core"/>
</dbReference>
<dbReference type="Gene3D" id="3.30.70.270">
    <property type="match status" value="1"/>
</dbReference>
<dbReference type="GO" id="GO:0015074">
    <property type="term" value="P:DNA integration"/>
    <property type="evidence" value="ECO:0007669"/>
    <property type="project" value="InterPro"/>
</dbReference>
<dbReference type="Pfam" id="PF00665">
    <property type="entry name" value="rve"/>
    <property type="match status" value="1"/>
</dbReference>
<dbReference type="PANTHER" id="PTHR37984">
    <property type="entry name" value="PROTEIN CBG26694"/>
    <property type="match status" value="1"/>
</dbReference>
<dbReference type="InterPro" id="IPR043502">
    <property type="entry name" value="DNA/RNA_pol_sf"/>
</dbReference>
<dbReference type="AlphaFoldDB" id="A0AAE1DDN0"/>
<dbReference type="SUPFAM" id="SSF56672">
    <property type="entry name" value="DNA/RNA polymerases"/>
    <property type="match status" value="1"/>
</dbReference>
<sequence length="378" mass="43244">MQDTMRFVKSCTTCQKQCYKFLRLPVQQEDIVDRPFKVTLEIVSPLTVTNKCRYILTLVDTATRWPEAVSLREIRPADVASSLFNIFSRLGLPKQVLSDNGQQLVSKAMSEVMEMMGIERRLSTPYDAQSNGMVERFNGTLKNMLHKLTADKPHTWDKLIFAVLFAFREIPNTTNGFPPFALMYGRQQFEDRQPIPPNDITLPHAAVSCIKEDDIDSEANIEFLRITQEEFPSDVMIDDKLSPNQQNEIRLLLQGFHDTLSDLPSRTQLIEHKIRLVDDTPFRIKQYPRPAHAADSINTEIDNMLSSGIIRRSSSPYASPITEVMKKDKTIRLCIGFRRLNRITVFDAEPIPTLGELVSKLIGAQYFTKCDLTKGKYH</sequence>
<organism evidence="2 3">
    <name type="scientific">Elysia crispata</name>
    <name type="common">lettuce slug</name>
    <dbReference type="NCBI Taxonomy" id="231223"/>
    <lineage>
        <taxon>Eukaryota</taxon>
        <taxon>Metazoa</taxon>
        <taxon>Spiralia</taxon>
        <taxon>Lophotrochozoa</taxon>
        <taxon>Mollusca</taxon>
        <taxon>Gastropoda</taxon>
        <taxon>Heterobranchia</taxon>
        <taxon>Euthyneura</taxon>
        <taxon>Panpulmonata</taxon>
        <taxon>Sacoglossa</taxon>
        <taxon>Placobranchoidea</taxon>
        <taxon>Plakobranchidae</taxon>
        <taxon>Elysia</taxon>
    </lineage>
</organism>
<evidence type="ECO:0000313" key="2">
    <source>
        <dbReference type="EMBL" id="KAK3766622.1"/>
    </source>
</evidence>
<name>A0AAE1DDN0_9GAST</name>
<dbReference type="InterPro" id="IPR012337">
    <property type="entry name" value="RNaseH-like_sf"/>
</dbReference>
<dbReference type="PANTHER" id="PTHR37984:SF15">
    <property type="entry name" value="INTEGRASE CATALYTIC DOMAIN-CONTAINING PROTEIN"/>
    <property type="match status" value="1"/>
</dbReference>
<comment type="caution">
    <text evidence="2">The sequence shown here is derived from an EMBL/GenBank/DDBJ whole genome shotgun (WGS) entry which is preliminary data.</text>
</comment>
<accession>A0AAE1DDN0</accession>
<dbReference type="GO" id="GO:0003676">
    <property type="term" value="F:nucleic acid binding"/>
    <property type="evidence" value="ECO:0007669"/>
    <property type="project" value="InterPro"/>
</dbReference>